<evidence type="ECO:0000256" key="1">
    <source>
        <dbReference type="SAM" id="MobiDB-lite"/>
    </source>
</evidence>
<accession>A0A8D8F7N4</accession>
<sequence>MCRSFEVAILSAGVENQEPQLWNVDPYERRQDHQVEQRGRAAAAREPFQKSVKKQKPDSLVHAESEPSVNQDGWLCRTWSGSVSDVFCHVPERDAVDQQGMRDLRKRR</sequence>
<dbReference type="EMBL" id="HBUE01042897">
    <property type="protein sequence ID" value="CAG6461470.1"/>
    <property type="molecule type" value="Transcribed_RNA"/>
</dbReference>
<name>A0A8D8F7N4_CULPI</name>
<reference evidence="2" key="1">
    <citation type="submission" date="2021-05" db="EMBL/GenBank/DDBJ databases">
        <authorList>
            <person name="Alioto T."/>
            <person name="Alioto T."/>
            <person name="Gomez Garrido J."/>
        </authorList>
    </citation>
    <scope>NUCLEOTIDE SEQUENCE</scope>
</reference>
<protein>
    <submittedName>
        <fullName evidence="2">(northern house mosquito) hypothetical protein</fullName>
    </submittedName>
</protein>
<proteinExistence type="predicted"/>
<feature type="compositionally biased region" description="Basic and acidic residues" evidence="1">
    <location>
        <begin position="55"/>
        <end position="65"/>
    </location>
</feature>
<dbReference type="EMBL" id="HBUE01042898">
    <property type="protein sequence ID" value="CAG6461471.1"/>
    <property type="molecule type" value="Transcribed_RNA"/>
</dbReference>
<dbReference type="AlphaFoldDB" id="A0A8D8F7N4"/>
<feature type="region of interest" description="Disordered" evidence="1">
    <location>
        <begin position="34"/>
        <end position="67"/>
    </location>
</feature>
<organism evidence="2">
    <name type="scientific">Culex pipiens</name>
    <name type="common">House mosquito</name>
    <dbReference type="NCBI Taxonomy" id="7175"/>
    <lineage>
        <taxon>Eukaryota</taxon>
        <taxon>Metazoa</taxon>
        <taxon>Ecdysozoa</taxon>
        <taxon>Arthropoda</taxon>
        <taxon>Hexapoda</taxon>
        <taxon>Insecta</taxon>
        <taxon>Pterygota</taxon>
        <taxon>Neoptera</taxon>
        <taxon>Endopterygota</taxon>
        <taxon>Diptera</taxon>
        <taxon>Nematocera</taxon>
        <taxon>Culicoidea</taxon>
        <taxon>Culicidae</taxon>
        <taxon>Culicinae</taxon>
        <taxon>Culicini</taxon>
        <taxon>Culex</taxon>
        <taxon>Culex</taxon>
    </lineage>
</organism>
<evidence type="ECO:0000313" key="2">
    <source>
        <dbReference type="EMBL" id="CAG6461471.1"/>
    </source>
</evidence>